<evidence type="ECO:0000313" key="3">
    <source>
        <dbReference type="Proteomes" id="UP000735302"/>
    </source>
</evidence>
<keyword evidence="3" id="KW-1185">Reference proteome</keyword>
<dbReference type="Proteomes" id="UP000735302">
    <property type="component" value="Unassembled WGS sequence"/>
</dbReference>
<proteinExistence type="predicted"/>
<feature type="region of interest" description="Disordered" evidence="1">
    <location>
        <begin position="43"/>
        <end position="67"/>
    </location>
</feature>
<sequence length="94" mass="10358">MCKTRPPDPPPPVSAYRFVDGGERRFLCVCSAVPGRSRRFWPPQQGDLRFSSHSSGQGAGRSGWTRTRTRRVLADLRADSLATVPPLCSDTTPD</sequence>
<evidence type="ECO:0000313" key="2">
    <source>
        <dbReference type="EMBL" id="GFO32416.1"/>
    </source>
</evidence>
<accession>A0AAV4CL80</accession>
<evidence type="ECO:0000256" key="1">
    <source>
        <dbReference type="SAM" id="MobiDB-lite"/>
    </source>
</evidence>
<protein>
    <submittedName>
        <fullName evidence="2">Uncharacterized protein</fullName>
    </submittedName>
</protein>
<reference evidence="2 3" key="1">
    <citation type="journal article" date="2021" name="Elife">
        <title>Chloroplast acquisition without the gene transfer in kleptoplastic sea slugs, Plakobranchus ocellatus.</title>
        <authorList>
            <person name="Maeda T."/>
            <person name="Takahashi S."/>
            <person name="Yoshida T."/>
            <person name="Shimamura S."/>
            <person name="Takaki Y."/>
            <person name="Nagai Y."/>
            <person name="Toyoda A."/>
            <person name="Suzuki Y."/>
            <person name="Arimoto A."/>
            <person name="Ishii H."/>
            <person name="Satoh N."/>
            <person name="Nishiyama T."/>
            <person name="Hasebe M."/>
            <person name="Maruyama T."/>
            <person name="Minagawa J."/>
            <person name="Obokata J."/>
            <person name="Shigenobu S."/>
        </authorList>
    </citation>
    <scope>NUCLEOTIDE SEQUENCE [LARGE SCALE GENOMIC DNA]</scope>
</reference>
<organism evidence="2 3">
    <name type="scientific">Plakobranchus ocellatus</name>
    <dbReference type="NCBI Taxonomy" id="259542"/>
    <lineage>
        <taxon>Eukaryota</taxon>
        <taxon>Metazoa</taxon>
        <taxon>Spiralia</taxon>
        <taxon>Lophotrochozoa</taxon>
        <taxon>Mollusca</taxon>
        <taxon>Gastropoda</taxon>
        <taxon>Heterobranchia</taxon>
        <taxon>Euthyneura</taxon>
        <taxon>Panpulmonata</taxon>
        <taxon>Sacoglossa</taxon>
        <taxon>Placobranchoidea</taxon>
        <taxon>Plakobranchidae</taxon>
        <taxon>Plakobranchus</taxon>
    </lineage>
</organism>
<name>A0AAV4CL80_9GAST</name>
<dbReference type="AlphaFoldDB" id="A0AAV4CL80"/>
<dbReference type="EMBL" id="BLXT01006630">
    <property type="protein sequence ID" value="GFO32416.1"/>
    <property type="molecule type" value="Genomic_DNA"/>
</dbReference>
<comment type="caution">
    <text evidence="2">The sequence shown here is derived from an EMBL/GenBank/DDBJ whole genome shotgun (WGS) entry which is preliminary data.</text>
</comment>
<gene>
    <name evidence="2" type="ORF">PoB_005892100</name>
</gene>